<gene>
    <name evidence="1" type="ORF">E5990_03715</name>
</gene>
<organism evidence="1 2">
    <name type="scientific">Muribaculum caecicola</name>
    <dbReference type="NCBI Taxonomy" id="3038144"/>
    <lineage>
        <taxon>Bacteria</taxon>
        <taxon>Pseudomonadati</taxon>
        <taxon>Bacteroidota</taxon>
        <taxon>Bacteroidia</taxon>
        <taxon>Bacteroidales</taxon>
        <taxon>Muribaculaceae</taxon>
        <taxon>Muribaculum</taxon>
    </lineage>
</organism>
<evidence type="ECO:0000313" key="2">
    <source>
        <dbReference type="Proteomes" id="UP000305401"/>
    </source>
</evidence>
<sequence>MDLRDLAQDAEKMSSDAASTPESSVNEEVACGVTVELTGYSENAETTTGDVAGEAKEYTKETVIERLVTISESDGSEISRDEVSKLKQVFYNIRKNELLAEKQAFVDQGNEESAFAPMPDSMEQQMYELLNIIKNKKAQYIVRLESEREQNLQKKQAVIAELNSMAEDTDNVNRHYQRFRELSQEFKELGEVPPTAQTEIWRNYQLAVERFYDQLKVNKDLRDYDFKKNQEIKQLLIQEAEKLEDASDVVMAFRRLQELHDKWREAGPVAKELREEMWTRFKDVSAVVNKRYQAFFEERKAKESENEQSKTALCELIENIDLSSLSNHTAWEDATKIILKAQEDWKKLGFASKKVNNQLFARFRKACDEFFAAKAQHFRSLRETQSENLVKKTALCEKAEALKDSTDWKKTADEFVALQKQWKAIGAVDRKQSDAIWQRFQNAADYFFEQRKKNASLQRKSEQAALKVKQGIIEELKQLSLEATDRESSIARYRQLQSEWNKAGHVPFRDKERIYEAYRSEANRVFDALDMNRHKSGMANFVSGIEEMSDDKNRLFRERERIARALEQKRAEMKTYQNNLGFFNVKSSSGNSIMRDMERRMKRINDDVSSLEEKLRLIDSKIK</sequence>
<proteinExistence type="predicted"/>
<evidence type="ECO:0000313" key="1">
    <source>
        <dbReference type="EMBL" id="THG54197.1"/>
    </source>
</evidence>
<dbReference type="EMBL" id="SSTG01000027">
    <property type="protein sequence ID" value="THG54197.1"/>
    <property type="molecule type" value="Genomic_DNA"/>
</dbReference>
<protein>
    <submittedName>
        <fullName evidence="1">DUF349 domain-containing protein</fullName>
    </submittedName>
</protein>
<comment type="caution">
    <text evidence="1">The sequence shown here is derived from an EMBL/GenBank/DDBJ whole genome shotgun (WGS) entry which is preliminary data.</text>
</comment>
<keyword evidence="2" id="KW-1185">Reference proteome</keyword>
<reference evidence="1" key="1">
    <citation type="submission" date="2019-04" db="EMBL/GenBank/DDBJ databases">
        <title>Microbes associate with the intestines of laboratory mice.</title>
        <authorList>
            <person name="Navarre W."/>
            <person name="Wong E."/>
            <person name="Huang K.C."/>
            <person name="Tropini C."/>
            <person name="Ng K."/>
            <person name="Yu B."/>
        </authorList>
    </citation>
    <scope>NUCLEOTIDE SEQUENCE</scope>
    <source>
        <strain evidence="1">NM86_A22</strain>
    </source>
</reference>
<accession>A0AC61S6I7</accession>
<name>A0AC61S6I7_9BACT</name>
<dbReference type="Proteomes" id="UP000305401">
    <property type="component" value="Unassembled WGS sequence"/>
</dbReference>